<accession>A0A392PEL3</accession>
<evidence type="ECO:0000313" key="2">
    <source>
        <dbReference type="EMBL" id="MCI09756.1"/>
    </source>
</evidence>
<keyword evidence="3" id="KW-1185">Reference proteome</keyword>
<dbReference type="GO" id="GO:0016301">
    <property type="term" value="F:kinase activity"/>
    <property type="evidence" value="ECO:0007669"/>
    <property type="project" value="UniProtKB-KW"/>
</dbReference>
<feature type="compositionally biased region" description="Polar residues" evidence="1">
    <location>
        <begin position="1"/>
        <end position="10"/>
    </location>
</feature>
<dbReference type="EMBL" id="LXQA010073763">
    <property type="protein sequence ID" value="MCI09756.1"/>
    <property type="molecule type" value="Genomic_DNA"/>
</dbReference>
<feature type="non-terminal residue" evidence="2">
    <location>
        <position position="1"/>
    </location>
</feature>
<keyword evidence="2" id="KW-0418">Kinase</keyword>
<organism evidence="2 3">
    <name type="scientific">Trifolium medium</name>
    <dbReference type="NCBI Taxonomy" id="97028"/>
    <lineage>
        <taxon>Eukaryota</taxon>
        <taxon>Viridiplantae</taxon>
        <taxon>Streptophyta</taxon>
        <taxon>Embryophyta</taxon>
        <taxon>Tracheophyta</taxon>
        <taxon>Spermatophyta</taxon>
        <taxon>Magnoliopsida</taxon>
        <taxon>eudicotyledons</taxon>
        <taxon>Gunneridae</taxon>
        <taxon>Pentapetalae</taxon>
        <taxon>rosids</taxon>
        <taxon>fabids</taxon>
        <taxon>Fabales</taxon>
        <taxon>Fabaceae</taxon>
        <taxon>Papilionoideae</taxon>
        <taxon>50 kb inversion clade</taxon>
        <taxon>NPAAA clade</taxon>
        <taxon>Hologalegina</taxon>
        <taxon>IRL clade</taxon>
        <taxon>Trifolieae</taxon>
        <taxon>Trifolium</taxon>
    </lineage>
</organism>
<proteinExistence type="predicted"/>
<gene>
    <name evidence="2" type="ORF">A2U01_0030845</name>
</gene>
<name>A0A392PEL3_9FABA</name>
<feature type="region of interest" description="Disordered" evidence="1">
    <location>
        <begin position="1"/>
        <end position="25"/>
    </location>
</feature>
<dbReference type="AlphaFoldDB" id="A0A392PEL3"/>
<comment type="caution">
    <text evidence="2">The sequence shown here is derived from an EMBL/GenBank/DDBJ whole genome shotgun (WGS) entry which is preliminary data.</text>
</comment>
<evidence type="ECO:0000313" key="3">
    <source>
        <dbReference type="Proteomes" id="UP000265520"/>
    </source>
</evidence>
<sequence>FENENQLSGEKSNRDMRRAPSFSGPLMLPNRASANSFSPVKRAYLVLIFVPPTLARIQRFLR</sequence>
<evidence type="ECO:0000256" key="1">
    <source>
        <dbReference type="SAM" id="MobiDB-lite"/>
    </source>
</evidence>
<reference evidence="2 3" key="1">
    <citation type="journal article" date="2018" name="Front. Plant Sci.">
        <title>Red Clover (Trifolium pratense) and Zigzag Clover (T. medium) - A Picture of Genomic Similarities and Differences.</title>
        <authorList>
            <person name="Dluhosova J."/>
            <person name="Istvanek J."/>
            <person name="Nedelnik J."/>
            <person name="Repkova J."/>
        </authorList>
    </citation>
    <scope>NUCLEOTIDE SEQUENCE [LARGE SCALE GENOMIC DNA]</scope>
    <source>
        <strain evidence="3">cv. 10/8</strain>
        <tissue evidence="2">Leaf</tissue>
    </source>
</reference>
<dbReference type="Proteomes" id="UP000265520">
    <property type="component" value="Unassembled WGS sequence"/>
</dbReference>
<keyword evidence="2" id="KW-0808">Transferase</keyword>
<protein>
    <submittedName>
        <fullName evidence="2">Serine/threonine-protein kinase BLUS1-like</fullName>
    </submittedName>
</protein>